<proteinExistence type="predicted"/>
<dbReference type="RefSeq" id="WP_094159692.1">
    <property type="nucleotide sequence ID" value="NZ_LT592170.1"/>
</dbReference>
<evidence type="ECO:0000313" key="4">
    <source>
        <dbReference type="EMBL" id="SBP87363.1"/>
    </source>
</evidence>
<feature type="region of interest" description="Disordered" evidence="1">
    <location>
        <begin position="45"/>
        <end position="67"/>
    </location>
</feature>
<keyword evidence="2" id="KW-1133">Transmembrane helix</keyword>
<keyword evidence="2" id="KW-0472">Membrane</keyword>
<organism evidence="4 5">
    <name type="scientific">Thiomonas delicata</name>
    <name type="common">Thiomonas cuprina</name>
    <dbReference type="NCBI Taxonomy" id="364030"/>
    <lineage>
        <taxon>Bacteria</taxon>
        <taxon>Pseudomonadati</taxon>
        <taxon>Pseudomonadota</taxon>
        <taxon>Betaproteobacteria</taxon>
        <taxon>Burkholderiales</taxon>
        <taxon>Thiomonas</taxon>
    </lineage>
</organism>
<feature type="compositionally biased region" description="Low complexity" evidence="1">
    <location>
        <begin position="45"/>
        <end position="54"/>
    </location>
</feature>
<dbReference type="InterPro" id="IPR026870">
    <property type="entry name" value="Zinc_ribbon_dom"/>
</dbReference>
<name>A0A238D281_THIDL</name>
<feature type="region of interest" description="Disordered" evidence="1">
    <location>
        <begin position="116"/>
        <end position="138"/>
    </location>
</feature>
<sequence length="365" mass="36967">MARFCTQCGTPNKDEAGFCIGCGMQMAGQRLAAAAQQVGHEAAATAAPVTARPAESGESGVRGGLDTSDVSKAQSLAEIKSRIEAEDRARAAALAAAQIPLTVRDAANRAKAARAARRSGAAGMAAEADSPDVGSSSYNWDKSARKDGFLPRAAAALGAVMALAVAIVWWGQQRSVQNMARVASAPAGGGAASAARSAPAPVHEVQTEAKAATPMLEPTARPKPSHAAIAAKPASALAHASPAGVGAPHAEPTAQAGVAHRLGAKAQPQTFAPVPAAQTTAAPRSQASRPLPTRAQATDAGSMQATAVQALRQALAACQGKDNFFTRQLCIQETRWKYCGGPSGAEPLWGKIPECPSATAQHASP</sequence>
<evidence type="ECO:0000313" key="5">
    <source>
        <dbReference type="Proteomes" id="UP000214566"/>
    </source>
</evidence>
<keyword evidence="5" id="KW-1185">Reference proteome</keyword>
<feature type="domain" description="Zinc-ribbon" evidence="3">
    <location>
        <begin position="4"/>
        <end position="24"/>
    </location>
</feature>
<reference evidence="4" key="1">
    <citation type="submission" date="2016-06" db="EMBL/GenBank/DDBJ databases">
        <authorList>
            <person name="Kjaerup R.B."/>
            <person name="Dalgaard T.S."/>
            <person name="Juul-Madsen H.R."/>
        </authorList>
    </citation>
    <scope>NUCLEOTIDE SEQUENCE [LARGE SCALE GENOMIC DNA]</scope>
    <source>
        <strain evidence="4">DSM 16361</strain>
    </source>
</reference>
<dbReference type="EMBL" id="FLMQ01000055">
    <property type="protein sequence ID" value="SBP87363.1"/>
    <property type="molecule type" value="Genomic_DNA"/>
</dbReference>
<dbReference type="Proteomes" id="UP000214566">
    <property type="component" value="Unassembled WGS sequence"/>
</dbReference>
<feature type="compositionally biased region" description="Low complexity" evidence="1">
    <location>
        <begin position="273"/>
        <end position="283"/>
    </location>
</feature>
<feature type="transmembrane region" description="Helical" evidence="2">
    <location>
        <begin position="149"/>
        <end position="171"/>
    </location>
</feature>
<dbReference type="Pfam" id="PF13240">
    <property type="entry name" value="Zn_Ribbon_1"/>
    <property type="match status" value="1"/>
</dbReference>
<feature type="compositionally biased region" description="Low complexity" evidence="1">
    <location>
        <begin position="118"/>
        <end position="128"/>
    </location>
</feature>
<keyword evidence="2" id="KW-0812">Transmembrane</keyword>
<evidence type="ECO:0000256" key="1">
    <source>
        <dbReference type="SAM" id="MobiDB-lite"/>
    </source>
</evidence>
<accession>A0A238D281</accession>
<evidence type="ECO:0000259" key="3">
    <source>
        <dbReference type="Pfam" id="PF13240"/>
    </source>
</evidence>
<dbReference type="AlphaFoldDB" id="A0A238D281"/>
<dbReference type="OrthoDB" id="9182752at2"/>
<protein>
    <recommendedName>
        <fullName evidence="3">Zinc-ribbon domain-containing protein</fullName>
    </recommendedName>
</protein>
<gene>
    <name evidence="4" type="ORF">THIARS_60076</name>
</gene>
<evidence type="ECO:0000256" key="2">
    <source>
        <dbReference type="SAM" id="Phobius"/>
    </source>
</evidence>
<feature type="region of interest" description="Disordered" evidence="1">
    <location>
        <begin position="273"/>
        <end position="300"/>
    </location>
</feature>